<dbReference type="EMBL" id="CP003219">
    <property type="protein sequence ID" value="AEW94572.1"/>
    <property type="molecule type" value="Genomic_DNA"/>
</dbReference>
<protein>
    <recommendedName>
        <fullName evidence="3">Phytanoyl-CoA dioxygenase</fullName>
    </recommendedName>
</protein>
<evidence type="ECO:0008006" key="3">
    <source>
        <dbReference type="Google" id="ProtNLM"/>
    </source>
</evidence>
<dbReference type="KEGG" id="sct:SCAT_2219"/>
<dbReference type="PANTHER" id="PTHR20883">
    <property type="entry name" value="PHYTANOYL-COA DIOXYGENASE DOMAIN CONTAINING 1"/>
    <property type="match status" value="1"/>
</dbReference>
<sequence>MLTHHPALTEQQARHYRDLGYLRLPDPGLPRDLLDDVAEMVRARAARLPAGQTKVYRLYQHDPALMHRLVAHPALTGPLTTLLGPNLVYVLNRHNQGSLNAPGAQKDRLHRDILQPTRGLLTAVVYLEEATVQTGCTWIVPGSHRAPYVGVPQPDGGGTWMDEHPELADLTDQAVPVPVPAGGIFIFDGTAFHTAGPNTGSTTRTSVVLGYRAADELDAHPDLDRQIVVAGTHLYRGNDQPN</sequence>
<dbReference type="RefSeq" id="WP_014142966.1">
    <property type="nucleotide sequence ID" value="NC_016111.1"/>
</dbReference>
<dbReference type="KEGG" id="scy:SCATT_22010"/>
<dbReference type="eggNOG" id="COG5285">
    <property type="taxonomic scope" value="Bacteria"/>
</dbReference>
<dbReference type="Pfam" id="PF05721">
    <property type="entry name" value="PhyH"/>
    <property type="match status" value="1"/>
</dbReference>
<dbReference type="GO" id="GO:0016706">
    <property type="term" value="F:2-oxoglutarate-dependent dioxygenase activity"/>
    <property type="evidence" value="ECO:0007669"/>
    <property type="project" value="UniProtKB-ARBA"/>
</dbReference>
<keyword evidence="2" id="KW-1185">Reference proteome</keyword>
<dbReference type="Proteomes" id="UP000007842">
    <property type="component" value="Chromosome"/>
</dbReference>
<dbReference type="STRING" id="1003195.SCATT_22010"/>
<reference evidence="2" key="1">
    <citation type="submission" date="2011-12" db="EMBL/GenBank/DDBJ databases">
        <title>Complete genome sequence of Streptomyces cattleya strain DSM 46488.</title>
        <authorList>
            <person name="Ou H.-Y."/>
            <person name="Li P."/>
            <person name="Zhao C."/>
            <person name="O'Hagan D."/>
            <person name="Deng Z."/>
        </authorList>
    </citation>
    <scope>NUCLEOTIDE SEQUENCE [LARGE SCALE GENOMIC DNA]</scope>
    <source>
        <strain evidence="2">ATCC 35852 / DSM 46488 / JCM 4925 / NBRC 14057 / NRRL 8057</strain>
    </source>
</reference>
<dbReference type="HOGENOM" id="CLU_048953_6_0_11"/>
<dbReference type="PATRIC" id="fig|1003195.11.peg.3732"/>
<evidence type="ECO:0000313" key="1">
    <source>
        <dbReference type="EMBL" id="AEW94572.1"/>
    </source>
</evidence>
<dbReference type="OrthoDB" id="2573519at2"/>
<name>F8JXA3_STREN</name>
<dbReference type="AlphaFoldDB" id="F8JXA3"/>
<dbReference type="GO" id="GO:0005506">
    <property type="term" value="F:iron ion binding"/>
    <property type="evidence" value="ECO:0007669"/>
    <property type="project" value="UniProtKB-ARBA"/>
</dbReference>
<proteinExistence type="predicted"/>
<organism evidence="1 2">
    <name type="scientific">Streptantibioticus cattleyicolor (strain ATCC 35852 / DSM 46488 / JCM 4925 / NBRC 14057 / NRRL 8057)</name>
    <name type="common">Streptomyces cattleya</name>
    <dbReference type="NCBI Taxonomy" id="1003195"/>
    <lineage>
        <taxon>Bacteria</taxon>
        <taxon>Bacillati</taxon>
        <taxon>Actinomycetota</taxon>
        <taxon>Actinomycetes</taxon>
        <taxon>Kitasatosporales</taxon>
        <taxon>Streptomycetaceae</taxon>
        <taxon>Streptantibioticus</taxon>
    </lineage>
</organism>
<dbReference type="PANTHER" id="PTHR20883:SF48">
    <property type="entry name" value="ECTOINE DIOXYGENASE"/>
    <property type="match status" value="1"/>
</dbReference>
<dbReference type="Gene3D" id="2.60.120.620">
    <property type="entry name" value="q2cbj1_9rhob like domain"/>
    <property type="match status" value="1"/>
</dbReference>
<accession>G8WP69</accession>
<evidence type="ECO:0000313" key="2">
    <source>
        <dbReference type="Proteomes" id="UP000007842"/>
    </source>
</evidence>
<dbReference type="SUPFAM" id="SSF51197">
    <property type="entry name" value="Clavaminate synthase-like"/>
    <property type="match status" value="1"/>
</dbReference>
<accession>F8JXA3</accession>
<gene>
    <name evidence="1" type="ordered locus">SCATT_22010</name>
</gene>
<dbReference type="InterPro" id="IPR008775">
    <property type="entry name" value="Phytyl_CoA_dOase-like"/>
</dbReference>